<dbReference type="EMBL" id="CP001686">
    <property type="protein sequence ID" value="ACV07451.1"/>
    <property type="molecule type" value="Genomic_DNA"/>
</dbReference>
<evidence type="ECO:0000256" key="8">
    <source>
        <dbReference type="ARBA" id="ARBA00022840"/>
    </source>
</evidence>
<evidence type="ECO:0000256" key="1">
    <source>
        <dbReference type="ARBA" id="ARBA00009776"/>
    </source>
</evidence>
<comment type="catalytic activity">
    <reaction evidence="9 11">
        <text>dTMP + ATP = dTDP + ADP</text>
        <dbReference type="Rhea" id="RHEA:13517"/>
        <dbReference type="ChEBI" id="CHEBI:30616"/>
        <dbReference type="ChEBI" id="CHEBI:58369"/>
        <dbReference type="ChEBI" id="CHEBI:63528"/>
        <dbReference type="ChEBI" id="CHEBI:456216"/>
        <dbReference type="EC" id="2.7.4.9"/>
    </reaction>
</comment>
<keyword evidence="6 11" id="KW-0547">Nucleotide-binding</keyword>
<gene>
    <name evidence="11" type="primary">tmk</name>
    <name evidence="13" type="ordered locus">Ksed_24870</name>
</gene>
<protein>
    <recommendedName>
        <fullName evidence="3 11">Thymidylate kinase</fullName>
        <ecNumber evidence="2 11">2.7.4.9</ecNumber>
    </recommendedName>
    <alternativeName>
        <fullName evidence="11">dTMP kinase</fullName>
    </alternativeName>
</protein>
<dbReference type="CDD" id="cd01672">
    <property type="entry name" value="TMPK"/>
    <property type="match status" value="1"/>
</dbReference>
<comment type="similarity">
    <text evidence="1 11">Belongs to the thymidylate kinase family.</text>
</comment>
<keyword evidence="4 11" id="KW-0808">Transferase</keyword>
<dbReference type="eggNOG" id="COG0125">
    <property type="taxonomic scope" value="Bacteria"/>
</dbReference>
<proteinExistence type="inferred from homology"/>
<dbReference type="PANTHER" id="PTHR10344:SF4">
    <property type="entry name" value="UMP-CMP KINASE 2, MITOCHONDRIAL"/>
    <property type="match status" value="1"/>
</dbReference>
<dbReference type="HOGENOM" id="CLU_049131_0_0_11"/>
<dbReference type="FunFam" id="3.40.50.300:FF:000225">
    <property type="entry name" value="Thymidylate kinase"/>
    <property type="match status" value="1"/>
</dbReference>
<dbReference type="InterPro" id="IPR018095">
    <property type="entry name" value="Thymidylate_kin_CS"/>
</dbReference>
<evidence type="ECO:0000256" key="11">
    <source>
        <dbReference type="HAMAP-Rule" id="MF_00165"/>
    </source>
</evidence>
<comment type="function">
    <text evidence="10 11">Phosphorylation of dTMP to form dTDP in both de novo and salvage pathways of dTTP synthesis.</text>
</comment>
<keyword evidence="8 11" id="KW-0067">ATP-binding</keyword>
<feature type="domain" description="Thymidylate kinase-like" evidence="12">
    <location>
        <begin position="12"/>
        <end position="197"/>
    </location>
</feature>
<evidence type="ECO:0000313" key="14">
    <source>
        <dbReference type="Proteomes" id="UP000006666"/>
    </source>
</evidence>
<dbReference type="KEGG" id="kse:Ksed_24870"/>
<dbReference type="NCBIfam" id="TIGR00041">
    <property type="entry name" value="DTMP_kinase"/>
    <property type="match status" value="1"/>
</dbReference>
<dbReference type="GO" id="GO:0006235">
    <property type="term" value="P:dTTP biosynthetic process"/>
    <property type="evidence" value="ECO:0007669"/>
    <property type="project" value="UniProtKB-UniRule"/>
</dbReference>
<evidence type="ECO:0000256" key="7">
    <source>
        <dbReference type="ARBA" id="ARBA00022777"/>
    </source>
</evidence>
<dbReference type="AlphaFoldDB" id="C7NFU3"/>
<evidence type="ECO:0000256" key="5">
    <source>
        <dbReference type="ARBA" id="ARBA00022727"/>
    </source>
</evidence>
<dbReference type="HAMAP" id="MF_00165">
    <property type="entry name" value="Thymidylate_kinase"/>
    <property type="match status" value="1"/>
</dbReference>
<evidence type="ECO:0000256" key="4">
    <source>
        <dbReference type="ARBA" id="ARBA00022679"/>
    </source>
</evidence>
<dbReference type="InterPro" id="IPR018094">
    <property type="entry name" value="Thymidylate_kinase"/>
</dbReference>
<name>C7NFU3_KYTSD</name>
<dbReference type="EC" id="2.7.4.9" evidence="2 11"/>
<dbReference type="Proteomes" id="UP000006666">
    <property type="component" value="Chromosome"/>
</dbReference>
<dbReference type="SUPFAM" id="SSF52540">
    <property type="entry name" value="P-loop containing nucleoside triphosphate hydrolases"/>
    <property type="match status" value="1"/>
</dbReference>
<evidence type="ECO:0000259" key="12">
    <source>
        <dbReference type="Pfam" id="PF02223"/>
    </source>
</evidence>
<evidence type="ECO:0000256" key="3">
    <source>
        <dbReference type="ARBA" id="ARBA00017144"/>
    </source>
</evidence>
<dbReference type="Gene3D" id="3.40.50.300">
    <property type="entry name" value="P-loop containing nucleotide triphosphate hydrolases"/>
    <property type="match status" value="1"/>
</dbReference>
<evidence type="ECO:0000256" key="10">
    <source>
        <dbReference type="ARBA" id="ARBA00057735"/>
    </source>
</evidence>
<keyword evidence="7 11" id="KW-0418">Kinase</keyword>
<dbReference type="GO" id="GO:0005524">
    <property type="term" value="F:ATP binding"/>
    <property type="evidence" value="ECO:0007669"/>
    <property type="project" value="UniProtKB-UniRule"/>
</dbReference>
<sequence>MTVAGHGLFVALEGGDGAGKSTQIRLLVEHLAGQHAGREVVVTREPGGTDLGRRIRELLLHGDHVAPRAEALLFAADRAHHVESLVRPALDRGAVVVGDRYVDSSIAYQGAGRDLDAVEVASISRWATEGLVPDLTVLLDVDPATGRSRRGAEHDRLEAEPTAFHERVRQHFLDLAAAAPQRYLVLDASRPPQELGAEVARAVDGLLEGVLRA</sequence>
<dbReference type="PANTHER" id="PTHR10344">
    <property type="entry name" value="THYMIDYLATE KINASE"/>
    <property type="match status" value="1"/>
</dbReference>
<dbReference type="GO" id="GO:0006233">
    <property type="term" value="P:dTDP biosynthetic process"/>
    <property type="evidence" value="ECO:0007669"/>
    <property type="project" value="InterPro"/>
</dbReference>
<keyword evidence="14" id="KW-1185">Reference proteome</keyword>
<dbReference type="RefSeq" id="WP_015780377.1">
    <property type="nucleotide sequence ID" value="NC_013169.1"/>
</dbReference>
<keyword evidence="5 11" id="KW-0545">Nucleotide biosynthesis</keyword>
<dbReference type="PROSITE" id="PS01331">
    <property type="entry name" value="THYMIDYLATE_KINASE"/>
    <property type="match status" value="1"/>
</dbReference>
<dbReference type="GO" id="GO:0004798">
    <property type="term" value="F:dTMP kinase activity"/>
    <property type="evidence" value="ECO:0007669"/>
    <property type="project" value="UniProtKB-UniRule"/>
</dbReference>
<dbReference type="STRING" id="478801.Ksed_24870"/>
<evidence type="ECO:0000313" key="13">
    <source>
        <dbReference type="EMBL" id="ACV07451.1"/>
    </source>
</evidence>
<evidence type="ECO:0000256" key="6">
    <source>
        <dbReference type="ARBA" id="ARBA00022741"/>
    </source>
</evidence>
<dbReference type="GO" id="GO:0005829">
    <property type="term" value="C:cytosol"/>
    <property type="evidence" value="ECO:0007669"/>
    <property type="project" value="TreeGrafter"/>
</dbReference>
<reference evidence="13 14" key="1">
    <citation type="journal article" date="2009" name="Stand. Genomic Sci.">
        <title>Complete genome sequence of Kytococcus sedentarius type strain (541).</title>
        <authorList>
            <person name="Sims D."/>
            <person name="Brettin T."/>
            <person name="Detter J.C."/>
            <person name="Han C."/>
            <person name="Lapidus A."/>
            <person name="Copeland A."/>
            <person name="Glavina Del Rio T."/>
            <person name="Nolan M."/>
            <person name="Chen F."/>
            <person name="Lucas S."/>
            <person name="Tice H."/>
            <person name="Cheng J.F."/>
            <person name="Bruce D."/>
            <person name="Goodwin L."/>
            <person name="Pitluck S."/>
            <person name="Ovchinnikova G."/>
            <person name="Pati A."/>
            <person name="Ivanova N."/>
            <person name="Mavrommatis K."/>
            <person name="Chen A."/>
            <person name="Palaniappan K."/>
            <person name="D'haeseleer P."/>
            <person name="Chain P."/>
            <person name="Bristow J."/>
            <person name="Eisen J.A."/>
            <person name="Markowitz V."/>
            <person name="Hugenholtz P."/>
            <person name="Schneider S."/>
            <person name="Goker M."/>
            <person name="Pukall R."/>
            <person name="Kyrpides N.C."/>
            <person name="Klenk H.P."/>
        </authorList>
    </citation>
    <scope>NUCLEOTIDE SEQUENCE [LARGE SCALE GENOMIC DNA]</scope>
    <source>
        <strain evidence="14">ATCC 14392 / DSM 20547 / JCM 11482 / CCUG 33030 / NBRC 15357 / NCTC 11040 / CCM 314 / 541</strain>
    </source>
</reference>
<dbReference type="InterPro" id="IPR027417">
    <property type="entry name" value="P-loop_NTPase"/>
</dbReference>
<dbReference type="Pfam" id="PF02223">
    <property type="entry name" value="Thymidylate_kin"/>
    <property type="match status" value="1"/>
</dbReference>
<evidence type="ECO:0000256" key="2">
    <source>
        <dbReference type="ARBA" id="ARBA00012980"/>
    </source>
</evidence>
<dbReference type="InterPro" id="IPR039430">
    <property type="entry name" value="Thymidylate_kin-like_dom"/>
</dbReference>
<feature type="binding site" evidence="11">
    <location>
        <begin position="14"/>
        <end position="21"/>
    </location>
    <ligand>
        <name>ATP</name>
        <dbReference type="ChEBI" id="CHEBI:30616"/>
    </ligand>
</feature>
<evidence type="ECO:0000256" key="9">
    <source>
        <dbReference type="ARBA" id="ARBA00048743"/>
    </source>
</evidence>
<dbReference type="GO" id="GO:0006227">
    <property type="term" value="P:dUDP biosynthetic process"/>
    <property type="evidence" value="ECO:0007669"/>
    <property type="project" value="TreeGrafter"/>
</dbReference>
<organism evidence="13 14">
    <name type="scientific">Kytococcus sedentarius (strain ATCC 14392 / DSM 20547 / JCM 11482 / CCUG 33030 / NBRC 15357 / NCTC 11040 / CCM 314 / 541)</name>
    <name type="common">Micrococcus sedentarius</name>
    <dbReference type="NCBI Taxonomy" id="478801"/>
    <lineage>
        <taxon>Bacteria</taxon>
        <taxon>Bacillati</taxon>
        <taxon>Actinomycetota</taxon>
        <taxon>Actinomycetes</taxon>
        <taxon>Micrococcales</taxon>
        <taxon>Kytococcaceae</taxon>
        <taxon>Kytococcus</taxon>
    </lineage>
</organism>
<accession>C7NFU3</accession>